<dbReference type="PANTHER" id="PTHR30231">
    <property type="entry name" value="DNA POLYMERASE III SUBUNIT EPSILON"/>
    <property type="match status" value="1"/>
</dbReference>
<accession>A0A6C0BND1</accession>
<dbReference type="Gene3D" id="3.30.420.10">
    <property type="entry name" value="Ribonuclease H-like superfamily/Ribonuclease H"/>
    <property type="match status" value="1"/>
</dbReference>
<dbReference type="SMART" id="SM00479">
    <property type="entry name" value="EXOIII"/>
    <property type="match status" value="1"/>
</dbReference>
<dbReference type="CDD" id="cd06127">
    <property type="entry name" value="DEDDh"/>
    <property type="match status" value="1"/>
</dbReference>
<dbReference type="PANTHER" id="PTHR30231:SF41">
    <property type="entry name" value="DNA POLYMERASE III SUBUNIT EPSILON"/>
    <property type="match status" value="1"/>
</dbReference>
<name>A0A6C0BND1_9ZZZZ</name>
<evidence type="ECO:0000313" key="2">
    <source>
        <dbReference type="EMBL" id="QHS93550.1"/>
    </source>
</evidence>
<dbReference type="InterPro" id="IPR012337">
    <property type="entry name" value="RNaseH-like_sf"/>
</dbReference>
<dbReference type="GO" id="GO:0008408">
    <property type="term" value="F:3'-5' exonuclease activity"/>
    <property type="evidence" value="ECO:0007669"/>
    <property type="project" value="TreeGrafter"/>
</dbReference>
<evidence type="ECO:0000259" key="1">
    <source>
        <dbReference type="SMART" id="SM00479"/>
    </source>
</evidence>
<dbReference type="AlphaFoldDB" id="A0A6C0BND1"/>
<organism evidence="2">
    <name type="scientific">viral metagenome</name>
    <dbReference type="NCBI Taxonomy" id="1070528"/>
    <lineage>
        <taxon>unclassified sequences</taxon>
        <taxon>metagenomes</taxon>
        <taxon>organismal metagenomes</taxon>
    </lineage>
</organism>
<dbReference type="Pfam" id="PF00929">
    <property type="entry name" value="RNase_T"/>
    <property type="match status" value="1"/>
</dbReference>
<proteinExistence type="predicted"/>
<feature type="domain" description="Exonuclease" evidence="1">
    <location>
        <begin position="1"/>
        <end position="172"/>
    </location>
</feature>
<dbReference type="SUPFAM" id="SSF53098">
    <property type="entry name" value="Ribonuclease H-like"/>
    <property type="match status" value="1"/>
</dbReference>
<dbReference type="GO" id="GO:0005829">
    <property type="term" value="C:cytosol"/>
    <property type="evidence" value="ECO:0007669"/>
    <property type="project" value="TreeGrafter"/>
</dbReference>
<dbReference type="InterPro" id="IPR013520">
    <property type="entry name" value="Ribonucl_H"/>
</dbReference>
<reference evidence="2" key="1">
    <citation type="journal article" date="2020" name="Nature">
        <title>Giant virus diversity and host interactions through global metagenomics.</title>
        <authorList>
            <person name="Schulz F."/>
            <person name="Roux S."/>
            <person name="Paez-Espino D."/>
            <person name="Jungbluth S."/>
            <person name="Walsh D.A."/>
            <person name="Denef V.J."/>
            <person name="McMahon K.D."/>
            <person name="Konstantinidis K.T."/>
            <person name="Eloe-Fadrosh E.A."/>
            <person name="Kyrpides N.C."/>
            <person name="Woyke T."/>
        </authorList>
    </citation>
    <scope>NUCLEOTIDE SEQUENCE</scope>
    <source>
        <strain evidence="2">GVMAG-M-3300018080-19</strain>
    </source>
</reference>
<sequence>MYIGVDLETTGFSYRKNHIIEIGAAADDGSEFSVLVQCPHKLSNKIVNLTHITDQMLAQQGFTPLVAALRFLQWLRTREADHIILVGHNFHKFDLAFIWHMLIRLGISEMLQFQGAIDTLVVLKRDKGLKKRKLGIVYRLALGRDFPNAHRASADAKATLELYNSSWFQHRFNRQQDILSCSATLQDYWSRTMRLSGSREEVVSLGPYQQCVICQAIVSPYFKHLHE</sequence>
<dbReference type="GO" id="GO:0003676">
    <property type="term" value="F:nucleic acid binding"/>
    <property type="evidence" value="ECO:0007669"/>
    <property type="project" value="InterPro"/>
</dbReference>
<protein>
    <recommendedName>
        <fullName evidence="1">Exonuclease domain-containing protein</fullName>
    </recommendedName>
</protein>
<dbReference type="EMBL" id="MN739207">
    <property type="protein sequence ID" value="QHS93550.1"/>
    <property type="molecule type" value="Genomic_DNA"/>
</dbReference>
<dbReference type="InterPro" id="IPR036397">
    <property type="entry name" value="RNaseH_sf"/>
</dbReference>
<dbReference type="GO" id="GO:0045004">
    <property type="term" value="P:DNA replication proofreading"/>
    <property type="evidence" value="ECO:0007669"/>
    <property type="project" value="TreeGrafter"/>
</dbReference>